<proteinExistence type="predicted"/>
<evidence type="ECO:0000313" key="2">
    <source>
        <dbReference type="EMBL" id="KAA6362373.1"/>
    </source>
</evidence>
<name>A0A5J4TWS5_9EUKA</name>
<dbReference type="Proteomes" id="UP000324800">
    <property type="component" value="Unassembled WGS sequence"/>
</dbReference>
<dbReference type="InterPro" id="IPR016024">
    <property type="entry name" value="ARM-type_fold"/>
</dbReference>
<comment type="caution">
    <text evidence="2">The sequence shown here is derived from an EMBL/GenBank/DDBJ whole genome shotgun (WGS) entry which is preliminary data.</text>
</comment>
<feature type="region of interest" description="Disordered" evidence="1">
    <location>
        <begin position="1"/>
        <end position="36"/>
    </location>
</feature>
<feature type="non-terminal residue" evidence="2">
    <location>
        <position position="287"/>
    </location>
</feature>
<dbReference type="AlphaFoldDB" id="A0A5J4TWS5"/>
<sequence>QTPPRRLSNTVSGYDPKAAQPRSNSPYRTKQSQSGDTIVLEIDPQLARNQIQNRPFTTREQAQNIDDVCNIVAGLLQHNRISLGIAINRSNIVEAVLQKALAVSPSGRDRSQRQMKDVKDSHSQCLQYFTNKADPKMKLRLQEEKNFIPVAVNLLRHPDTNVVTDAIIALNQIIGGGLSRVKHGALHPDRELFEKENYLKELWNVFWQKQTEDIKNYAALCIGRLYQGLPLPEQYTNILKTLRPLCHSADQYEARAALQTFCGLAEVQENHENFVTRDFLSELLILF</sequence>
<feature type="compositionally biased region" description="Polar residues" evidence="1">
    <location>
        <begin position="21"/>
        <end position="36"/>
    </location>
</feature>
<dbReference type="Gene3D" id="1.25.10.10">
    <property type="entry name" value="Leucine-rich Repeat Variant"/>
    <property type="match status" value="1"/>
</dbReference>
<accession>A0A5J4TWS5</accession>
<reference evidence="2 3" key="1">
    <citation type="submission" date="2019-03" db="EMBL/GenBank/DDBJ databases">
        <title>Single cell metagenomics reveals metabolic interactions within the superorganism composed of flagellate Streblomastix strix and complex community of Bacteroidetes bacteria on its surface.</title>
        <authorList>
            <person name="Treitli S.C."/>
            <person name="Kolisko M."/>
            <person name="Husnik F."/>
            <person name="Keeling P."/>
            <person name="Hampl V."/>
        </authorList>
    </citation>
    <scope>NUCLEOTIDE SEQUENCE [LARGE SCALE GENOMIC DNA]</scope>
    <source>
        <strain evidence="2">ST1C</strain>
    </source>
</reference>
<evidence type="ECO:0000313" key="3">
    <source>
        <dbReference type="Proteomes" id="UP000324800"/>
    </source>
</evidence>
<organism evidence="2 3">
    <name type="scientific">Streblomastix strix</name>
    <dbReference type="NCBI Taxonomy" id="222440"/>
    <lineage>
        <taxon>Eukaryota</taxon>
        <taxon>Metamonada</taxon>
        <taxon>Preaxostyla</taxon>
        <taxon>Oxymonadida</taxon>
        <taxon>Streblomastigidae</taxon>
        <taxon>Streblomastix</taxon>
    </lineage>
</organism>
<gene>
    <name evidence="2" type="ORF">EZS28_042100</name>
</gene>
<evidence type="ECO:0000256" key="1">
    <source>
        <dbReference type="SAM" id="MobiDB-lite"/>
    </source>
</evidence>
<dbReference type="SUPFAM" id="SSF48371">
    <property type="entry name" value="ARM repeat"/>
    <property type="match status" value="1"/>
</dbReference>
<dbReference type="InterPro" id="IPR011989">
    <property type="entry name" value="ARM-like"/>
</dbReference>
<protein>
    <submittedName>
        <fullName evidence="2">Uncharacterized protein</fullName>
    </submittedName>
</protein>
<dbReference type="EMBL" id="SNRW01024282">
    <property type="protein sequence ID" value="KAA6362373.1"/>
    <property type="molecule type" value="Genomic_DNA"/>
</dbReference>
<feature type="non-terminal residue" evidence="2">
    <location>
        <position position="1"/>
    </location>
</feature>